<keyword evidence="1 2" id="KW-0238">DNA-binding</keyword>
<dbReference type="Proteomes" id="UP001156666">
    <property type="component" value="Unassembled WGS sequence"/>
</dbReference>
<dbReference type="GO" id="GO:0003677">
    <property type="term" value="F:DNA binding"/>
    <property type="evidence" value="ECO:0007669"/>
    <property type="project" value="UniProtKB-UniRule"/>
</dbReference>
<keyword evidence="5" id="KW-1185">Reference proteome</keyword>
<name>A0AA37WEL3_9BACT</name>
<dbReference type="AlphaFoldDB" id="A0AA37WEL3"/>
<protein>
    <submittedName>
        <fullName evidence="4">TetR family transcriptional regulator</fullName>
    </submittedName>
</protein>
<dbReference type="Gene3D" id="1.10.357.10">
    <property type="entry name" value="Tetracycline Repressor, domain 2"/>
    <property type="match status" value="1"/>
</dbReference>
<dbReference type="EMBL" id="BSOH01000007">
    <property type="protein sequence ID" value="GLR16859.1"/>
    <property type="molecule type" value="Genomic_DNA"/>
</dbReference>
<sequence>MDDIATDIGISKKTIYKHFSTKDKLINITLSHFLKREKQLVAKIHLNSENAVEEIITIGRHILKMTGKLRPTLVFDLKKYHPKNWDLVEKHHHEFIHDVIKQNIERGIKEGNFRSSLNPDIIAKLYVAKSLVISDETNFKGMGLGLNELLKEHLLYHLYGVLSEEGVKLVTKYELETI</sequence>
<dbReference type="InterPro" id="IPR036271">
    <property type="entry name" value="Tet_transcr_reg_TetR-rel_C_sf"/>
</dbReference>
<dbReference type="SUPFAM" id="SSF48498">
    <property type="entry name" value="Tetracyclin repressor-like, C-terminal domain"/>
    <property type="match status" value="1"/>
</dbReference>
<accession>A0AA37WEL3</accession>
<feature type="domain" description="HTH tetR-type" evidence="3">
    <location>
        <begin position="1"/>
        <end position="37"/>
    </location>
</feature>
<evidence type="ECO:0000313" key="4">
    <source>
        <dbReference type="EMBL" id="GLR16859.1"/>
    </source>
</evidence>
<evidence type="ECO:0000313" key="5">
    <source>
        <dbReference type="Proteomes" id="UP001156666"/>
    </source>
</evidence>
<reference evidence="4" key="1">
    <citation type="journal article" date="2014" name="Int. J. Syst. Evol. Microbiol.">
        <title>Complete genome sequence of Corynebacterium casei LMG S-19264T (=DSM 44701T), isolated from a smear-ripened cheese.</title>
        <authorList>
            <consortium name="US DOE Joint Genome Institute (JGI-PGF)"/>
            <person name="Walter F."/>
            <person name="Albersmeier A."/>
            <person name="Kalinowski J."/>
            <person name="Ruckert C."/>
        </authorList>
    </citation>
    <scope>NUCLEOTIDE SEQUENCE</scope>
    <source>
        <strain evidence="4">NBRC 108769</strain>
    </source>
</reference>
<dbReference type="InterPro" id="IPR001647">
    <property type="entry name" value="HTH_TetR"/>
</dbReference>
<evidence type="ECO:0000256" key="2">
    <source>
        <dbReference type="PROSITE-ProRule" id="PRU00335"/>
    </source>
</evidence>
<gene>
    <name evidence="4" type="ORF">GCM10007940_14740</name>
</gene>
<organism evidence="4 5">
    <name type="scientific">Portibacter lacus</name>
    <dbReference type="NCBI Taxonomy" id="1099794"/>
    <lineage>
        <taxon>Bacteria</taxon>
        <taxon>Pseudomonadati</taxon>
        <taxon>Bacteroidota</taxon>
        <taxon>Saprospiria</taxon>
        <taxon>Saprospirales</taxon>
        <taxon>Haliscomenobacteraceae</taxon>
        <taxon>Portibacter</taxon>
    </lineage>
</organism>
<dbReference type="PROSITE" id="PS50977">
    <property type="entry name" value="HTH_TETR_2"/>
    <property type="match status" value="1"/>
</dbReference>
<dbReference type="Pfam" id="PF00440">
    <property type="entry name" value="TetR_N"/>
    <property type="match status" value="1"/>
</dbReference>
<proteinExistence type="predicted"/>
<reference evidence="4" key="2">
    <citation type="submission" date="2023-01" db="EMBL/GenBank/DDBJ databases">
        <title>Draft genome sequence of Portibacter lacus strain NBRC 108769.</title>
        <authorList>
            <person name="Sun Q."/>
            <person name="Mori K."/>
        </authorList>
    </citation>
    <scope>NUCLEOTIDE SEQUENCE</scope>
    <source>
        <strain evidence="4">NBRC 108769</strain>
    </source>
</reference>
<evidence type="ECO:0000259" key="3">
    <source>
        <dbReference type="PROSITE" id="PS50977"/>
    </source>
</evidence>
<comment type="caution">
    <text evidence="2">Lacks conserved residue(s) required for the propagation of feature annotation.</text>
</comment>
<dbReference type="SUPFAM" id="SSF46689">
    <property type="entry name" value="Homeodomain-like"/>
    <property type="match status" value="1"/>
</dbReference>
<evidence type="ECO:0000256" key="1">
    <source>
        <dbReference type="ARBA" id="ARBA00023125"/>
    </source>
</evidence>
<dbReference type="InterPro" id="IPR009057">
    <property type="entry name" value="Homeodomain-like_sf"/>
</dbReference>
<comment type="caution">
    <text evidence="4">The sequence shown here is derived from an EMBL/GenBank/DDBJ whole genome shotgun (WGS) entry which is preliminary data.</text>
</comment>